<evidence type="ECO:0000256" key="1">
    <source>
        <dbReference type="ARBA" id="ARBA00008705"/>
    </source>
</evidence>
<dbReference type="PRINTS" id="PR00612">
    <property type="entry name" value="ALPHAHAEM"/>
</dbReference>
<dbReference type="InterPro" id="IPR050056">
    <property type="entry name" value="Hemoglobin_oxygen_transport"/>
</dbReference>
<gene>
    <name evidence="9" type="ORF">XELAEV_18045101mg</name>
</gene>
<dbReference type="PROSITE" id="PS01033">
    <property type="entry name" value="GLOBIN"/>
    <property type="match status" value="1"/>
</dbReference>
<evidence type="ECO:0000313" key="9">
    <source>
        <dbReference type="EMBL" id="OCT64003.1"/>
    </source>
</evidence>
<dbReference type="InterPro" id="IPR000971">
    <property type="entry name" value="Globin"/>
</dbReference>
<dbReference type="GO" id="GO:0042744">
    <property type="term" value="P:hydrogen peroxide catabolic process"/>
    <property type="evidence" value="ECO:0007669"/>
    <property type="project" value="TreeGrafter"/>
</dbReference>
<dbReference type="OrthoDB" id="8751793at2759"/>
<dbReference type="GO" id="GO:0005344">
    <property type="term" value="F:oxygen carrier activity"/>
    <property type="evidence" value="ECO:0007669"/>
    <property type="project" value="UniProtKB-KW"/>
</dbReference>
<keyword evidence="6" id="KW-0408">Iron</keyword>
<proteinExistence type="inferred from homology"/>
<dbReference type="InterPro" id="IPR012292">
    <property type="entry name" value="Globin/Proto"/>
</dbReference>
<keyword evidence="2 7" id="KW-0813">Transport</keyword>
<evidence type="ECO:0000256" key="2">
    <source>
        <dbReference type="ARBA" id="ARBA00022448"/>
    </source>
</evidence>
<dbReference type="InterPro" id="IPR009050">
    <property type="entry name" value="Globin-like_sf"/>
</dbReference>
<keyword evidence="5" id="KW-0479">Metal-binding</keyword>
<dbReference type="EMBL" id="CM004482">
    <property type="protein sequence ID" value="OCT64003.1"/>
    <property type="molecule type" value="Genomic_DNA"/>
</dbReference>
<evidence type="ECO:0000256" key="3">
    <source>
        <dbReference type="ARBA" id="ARBA00022617"/>
    </source>
</evidence>
<evidence type="ECO:0000259" key="8">
    <source>
        <dbReference type="PROSITE" id="PS01033"/>
    </source>
</evidence>
<keyword evidence="4 7" id="KW-0561">Oxygen transport</keyword>
<evidence type="ECO:0000256" key="7">
    <source>
        <dbReference type="RuleBase" id="RU000356"/>
    </source>
</evidence>
<dbReference type="PANTHER" id="PTHR11442">
    <property type="entry name" value="HEMOGLOBIN FAMILY MEMBER"/>
    <property type="match status" value="1"/>
</dbReference>
<dbReference type="SMR" id="A0A974BZS2"/>
<dbReference type="GO" id="GO:0020037">
    <property type="term" value="F:heme binding"/>
    <property type="evidence" value="ECO:0007669"/>
    <property type="project" value="InterPro"/>
</dbReference>
<dbReference type="KEGG" id="xla:108702027"/>
<evidence type="ECO:0000256" key="5">
    <source>
        <dbReference type="ARBA" id="ARBA00022723"/>
    </source>
</evidence>
<dbReference type="PANTHER" id="PTHR11442:SF48">
    <property type="entry name" value="HEMOGLOBIN SUBUNIT ALPHA"/>
    <property type="match status" value="1"/>
</dbReference>
<dbReference type="SUPFAM" id="SSF46458">
    <property type="entry name" value="Globin-like"/>
    <property type="match status" value="1"/>
</dbReference>
<evidence type="ECO:0000256" key="6">
    <source>
        <dbReference type="ARBA" id="ARBA00023004"/>
    </source>
</evidence>
<dbReference type="FunFam" id="1.10.490.10:FF:000002">
    <property type="entry name" value="Hemoglobin subunit alpha"/>
    <property type="match status" value="1"/>
</dbReference>
<comment type="similarity">
    <text evidence="1 7">Belongs to the globin family.</text>
</comment>
<keyword evidence="3 7" id="KW-0349">Heme</keyword>
<dbReference type="InterPro" id="IPR002338">
    <property type="entry name" value="Hemoglobin_a-typ"/>
</dbReference>
<reference evidence="10" key="1">
    <citation type="journal article" date="2016" name="Nature">
        <title>Genome evolution in the allotetraploid frog Xenopus laevis.</title>
        <authorList>
            <person name="Session A.M."/>
            <person name="Uno Y."/>
            <person name="Kwon T."/>
            <person name="Chapman J.A."/>
            <person name="Toyoda A."/>
            <person name="Takahashi S."/>
            <person name="Fukui A."/>
            <person name="Hikosaka A."/>
            <person name="Suzuki A."/>
            <person name="Kondo M."/>
            <person name="van Heeringen S.J."/>
            <person name="Quigley I."/>
            <person name="Heinz S."/>
            <person name="Ogino H."/>
            <person name="Ochi H."/>
            <person name="Hellsten U."/>
            <person name="Lyons J.B."/>
            <person name="Simakov O."/>
            <person name="Putnam N."/>
            <person name="Stites J."/>
            <person name="Kuroki Y."/>
            <person name="Tanaka T."/>
            <person name="Michiue T."/>
            <person name="Watanabe M."/>
            <person name="Bogdanovic O."/>
            <person name="Lister R."/>
            <person name="Georgiou G."/>
            <person name="Paranjpe S.S."/>
            <person name="van Kruijsbergen I."/>
            <person name="Shu S."/>
            <person name="Carlson J."/>
            <person name="Kinoshita T."/>
            <person name="Ohta Y."/>
            <person name="Mawaribuchi S."/>
            <person name="Jenkins J."/>
            <person name="Grimwood J."/>
            <person name="Schmutz J."/>
            <person name="Mitros T."/>
            <person name="Mozaffari S.V."/>
            <person name="Suzuki Y."/>
            <person name="Haramoto Y."/>
            <person name="Yamamoto T.S."/>
            <person name="Takagi C."/>
            <person name="Heald R."/>
            <person name="Miller K."/>
            <person name="Haudenschild C."/>
            <person name="Kitzman J."/>
            <person name="Nakayama T."/>
            <person name="Izutsu Y."/>
            <person name="Robert J."/>
            <person name="Fortriede J."/>
            <person name="Burns K."/>
            <person name="Lotay V."/>
            <person name="Karimi K."/>
            <person name="Yasuoka Y."/>
            <person name="Dichmann D.S."/>
            <person name="Flajnik M.F."/>
            <person name="Houston D.W."/>
            <person name="Shendure J."/>
            <person name="DuPasquier L."/>
            <person name="Vize P.D."/>
            <person name="Zorn A.M."/>
            <person name="Ito M."/>
            <person name="Marcotte E.M."/>
            <person name="Wallingford J.B."/>
            <person name="Ito Y."/>
            <person name="Asashima M."/>
            <person name="Ueno N."/>
            <person name="Matsuda Y."/>
            <person name="Veenstra G.J."/>
            <person name="Fujiyama A."/>
            <person name="Harland R.M."/>
            <person name="Taira M."/>
            <person name="Rokhsar D.S."/>
        </authorList>
    </citation>
    <scope>NUCLEOTIDE SEQUENCE [LARGE SCALE GENOMIC DNA]</scope>
    <source>
        <strain evidence="10">J</strain>
    </source>
</reference>
<dbReference type="GO" id="GO:0004601">
    <property type="term" value="F:peroxidase activity"/>
    <property type="evidence" value="ECO:0007669"/>
    <property type="project" value="TreeGrafter"/>
</dbReference>
<dbReference type="GO" id="GO:0005833">
    <property type="term" value="C:hemoglobin complex"/>
    <property type="evidence" value="ECO:0007669"/>
    <property type="project" value="InterPro"/>
</dbReference>
<dbReference type="GO" id="GO:0046872">
    <property type="term" value="F:metal ion binding"/>
    <property type="evidence" value="ECO:0007669"/>
    <property type="project" value="UniProtKB-KW"/>
</dbReference>
<dbReference type="AlphaFoldDB" id="A0A974BZS2"/>
<feature type="domain" description="Globin" evidence="8">
    <location>
        <begin position="2"/>
        <end position="142"/>
    </location>
</feature>
<dbReference type="GO" id="GO:0043177">
    <property type="term" value="F:organic acid binding"/>
    <property type="evidence" value="ECO:0007669"/>
    <property type="project" value="TreeGrafter"/>
</dbReference>
<dbReference type="Pfam" id="PF00042">
    <property type="entry name" value="Globin"/>
    <property type="match status" value="1"/>
</dbReference>
<evidence type="ECO:0000313" key="10">
    <source>
        <dbReference type="Proteomes" id="UP000694892"/>
    </source>
</evidence>
<protein>
    <recommendedName>
        <fullName evidence="8">Globin domain-containing protein</fullName>
    </recommendedName>
</protein>
<accession>A0A974BZS2</accession>
<dbReference type="GO" id="GO:0031838">
    <property type="term" value="C:haptoglobin-hemoglobin complex"/>
    <property type="evidence" value="ECO:0007669"/>
    <property type="project" value="TreeGrafter"/>
</dbReference>
<evidence type="ECO:0000256" key="4">
    <source>
        <dbReference type="ARBA" id="ARBA00022621"/>
    </source>
</evidence>
<dbReference type="Proteomes" id="UP000694892">
    <property type="component" value="Chromosome 9_10L"/>
</dbReference>
<dbReference type="GO" id="GO:0019825">
    <property type="term" value="F:oxygen binding"/>
    <property type="evidence" value="ECO:0007669"/>
    <property type="project" value="InterPro"/>
</dbReference>
<dbReference type="GO" id="GO:0031720">
    <property type="term" value="F:haptoglobin binding"/>
    <property type="evidence" value="ECO:0007669"/>
    <property type="project" value="TreeGrafter"/>
</dbReference>
<dbReference type="CDD" id="cd08927">
    <property type="entry name" value="Hb-alpha-like"/>
    <property type="match status" value="1"/>
</dbReference>
<dbReference type="GO" id="GO:0072562">
    <property type="term" value="C:blood microparticle"/>
    <property type="evidence" value="ECO:0007669"/>
    <property type="project" value="TreeGrafter"/>
</dbReference>
<dbReference type="OMA" id="VIAIMYP"/>
<name>A0A974BZS2_XENLA</name>
<dbReference type="Gene3D" id="1.10.490.10">
    <property type="entry name" value="Globins"/>
    <property type="match status" value="1"/>
</dbReference>
<organism evidence="9 10">
    <name type="scientific">Xenopus laevis</name>
    <name type="common">African clawed frog</name>
    <dbReference type="NCBI Taxonomy" id="8355"/>
    <lineage>
        <taxon>Eukaryota</taxon>
        <taxon>Metazoa</taxon>
        <taxon>Chordata</taxon>
        <taxon>Craniata</taxon>
        <taxon>Vertebrata</taxon>
        <taxon>Euteleostomi</taxon>
        <taxon>Amphibia</taxon>
        <taxon>Batrachia</taxon>
        <taxon>Anura</taxon>
        <taxon>Pipoidea</taxon>
        <taxon>Pipidae</taxon>
        <taxon>Xenopodinae</taxon>
        <taxon>Xenopus</taxon>
        <taxon>Xenopus</taxon>
    </lineage>
</organism>
<sequence>MLLSADDKKHIKAIMPAIAAHGDKFGGEALYRMFIVNPKTKTYFPSFDFHHNSKQISAHGKKVVDALNEASNHLDNIAGSMSKLSDLHAYDLRVDPGNFPLLAHNILVVVAMNFPKQFDPATHKALDKFLATVSTVLTSKYR</sequence>